<proteinExistence type="predicted"/>
<comment type="caution">
    <text evidence="1">The sequence shown here is derived from an EMBL/GenBank/DDBJ whole genome shotgun (WGS) entry which is preliminary data.</text>
</comment>
<organism evidence="1 2">
    <name type="scientific">Paenibacillus odorifer</name>
    <dbReference type="NCBI Taxonomy" id="189426"/>
    <lineage>
        <taxon>Bacteria</taxon>
        <taxon>Bacillati</taxon>
        <taxon>Bacillota</taxon>
        <taxon>Bacilli</taxon>
        <taxon>Bacillales</taxon>
        <taxon>Paenibacillaceae</taxon>
        <taxon>Paenibacillus</taxon>
    </lineage>
</organism>
<evidence type="ECO:0000313" key="1">
    <source>
        <dbReference type="EMBL" id="OMD22547.1"/>
    </source>
</evidence>
<evidence type="ECO:0000313" key="2">
    <source>
        <dbReference type="Proteomes" id="UP000187465"/>
    </source>
</evidence>
<gene>
    <name evidence="1" type="ORF">BJP51_06815</name>
</gene>
<protein>
    <recommendedName>
        <fullName evidence="3">AraC family transcriptional regulator</fullName>
    </recommendedName>
</protein>
<name>A0A1R0WWB1_9BACL</name>
<accession>A0A1R0WWB1</accession>
<reference evidence="1 2" key="1">
    <citation type="submission" date="2016-10" db="EMBL/GenBank/DDBJ databases">
        <title>Paenibacillus species isolates.</title>
        <authorList>
            <person name="Beno S.M."/>
        </authorList>
    </citation>
    <scope>NUCLEOTIDE SEQUENCE [LARGE SCALE GENOMIC DNA]</scope>
    <source>
        <strain evidence="1 2">FSL H7-0604</strain>
    </source>
</reference>
<dbReference type="Proteomes" id="UP000187465">
    <property type="component" value="Unassembled WGS sequence"/>
</dbReference>
<dbReference type="Gene3D" id="3.20.80.10">
    <property type="entry name" value="Regulatory factor, effector binding domain"/>
    <property type="match status" value="1"/>
</dbReference>
<dbReference type="EMBL" id="MKQP01000067">
    <property type="protein sequence ID" value="OMD22547.1"/>
    <property type="molecule type" value="Genomic_DNA"/>
</dbReference>
<sequence length="136" mass="15361">MNQEELQIEIAQTAKIIEKYQAVKAGPLITSTFSAEIVNGEYLMDMEIMIPLNKPFPSDQTYKHKKIFHLVNALSCRFMGNPVGVQSTYESIIKYISDKGLQQITAFYNVYTSDNSEASLEKMIIDIYVGVNPSIL</sequence>
<dbReference type="InterPro" id="IPR011256">
    <property type="entry name" value="Reg_factor_effector_dom_sf"/>
</dbReference>
<dbReference type="AlphaFoldDB" id="A0A1R0WWB1"/>
<dbReference type="SUPFAM" id="SSF55136">
    <property type="entry name" value="Probable bacterial effector-binding domain"/>
    <property type="match status" value="1"/>
</dbReference>
<evidence type="ECO:0008006" key="3">
    <source>
        <dbReference type="Google" id="ProtNLM"/>
    </source>
</evidence>